<dbReference type="RefSeq" id="WP_265722571.1">
    <property type="nucleotide sequence ID" value="NZ_JAPIVK010000025.1"/>
</dbReference>
<dbReference type="InterPro" id="IPR000182">
    <property type="entry name" value="GNAT_dom"/>
</dbReference>
<name>A0ABW5EEN7_9GAMM</name>
<gene>
    <name evidence="2" type="ORF">ACFSKX_16470</name>
</gene>
<dbReference type="PANTHER" id="PTHR43792:SF1">
    <property type="entry name" value="N-ACETYLTRANSFERASE DOMAIN-CONTAINING PROTEIN"/>
    <property type="match status" value="1"/>
</dbReference>
<dbReference type="EC" id="2.3.-.-" evidence="2"/>
<accession>A0ABW5EEN7</accession>
<sequence>MEVVTRRFLLRDFEPRDTPAFEAYHAAPRSIEFYGDEQSRPEHARELLELFGRWAREEPRLNYQLAIVRRAAAQTLVGCCGLRCAGAGPGRAELGIELASEYWGRYRYALEVMLALVDFGFSEMGLREIYGGTVSDSARIARLADSFGAMAVVRAGPYWMAAKGWRQVEWRIAREQWWQHRAAEPHRLG</sequence>
<dbReference type="PANTHER" id="PTHR43792">
    <property type="entry name" value="GNAT FAMILY, PUTATIVE (AFU_ORTHOLOGUE AFUA_3G00765)-RELATED-RELATED"/>
    <property type="match status" value="1"/>
</dbReference>
<organism evidence="2 3">
    <name type="scientific">Microbulbifer halophilus</name>
    <dbReference type="NCBI Taxonomy" id="453963"/>
    <lineage>
        <taxon>Bacteria</taxon>
        <taxon>Pseudomonadati</taxon>
        <taxon>Pseudomonadota</taxon>
        <taxon>Gammaproteobacteria</taxon>
        <taxon>Cellvibrionales</taxon>
        <taxon>Microbulbiferaceae</taxon>
        <taxon>Microbulbifer</taxon>
    </lineage>
</organism>
<reference evidence="3" key="1">
    <citation type="journal article" date="2019" name="Int. J. Syst. Evol. Microbiol.">
        <title>The Global Catalogue of Microorganisms (GCM) 10K type strain sequencing project: providing services to taxonomists for standard genome sequencing and annotation.</title>
        <authorList>
            <consortium name="The Broad Institute Genomics Platform"/>
            <consortium name="The Broad Institute Genome Sequencing Center for Infectious Disease"/>
            <person name="Wu L."/>
            <person name="Ma J."/>
        </authorList>
    </citation>
    <scope>NUCLEOTIDE SEQUENCE [LARGE SCALE GENOMIC DNA]</scope>
    <source>
        <strain evidence="3">KCTC 12848</strain>
    </source>
</reference>
<keyword evidence="3" id="KW-1185">Reference proteome</keyword>
<dbReference type="EMBL" id="JBHUJD010000027">
    <property type="protein sequence ID" value="MFD2312023.1"/>
    <property type="molecule type" value="Genomic_DNA"/>
</dbReference>
<evidence type="ECO:0000259" key="1">
    <source>
        <dbReference type="Pfam" id="PF13302"/>
    </source>
</evidence>
<proteinExistence type="predicted"/>
<protein>
    <submittedName>
        <fullName evidence="2">GNAT family N-acetyltransferase</fullName>
        <ecNumber evidence="2">2.3.-.-</ecNumber>
    </submittedName>
</protein>
<dbReference type="Gene3D" id="3.40.630.30">
    <property type="match status" value="1"/>
</dbReference>
<dbReference type="InterPro" id="IPR016181">
    <property type="entry name" value="Acyl_CoA_acyltransferase"/>
</dbReference>
<dbReference type="InterPro" id="IPR051531">
    <property type="entry name" value="N-acetyltransferase"/>
</dbReference>
<comment type="caution">
    <text evidence="2">The sequence shown here is derived from an EMBL/GenBank/DDBJ whole genome shotgun (WGS) entry which is preliminary data.</text>
</comment>
<dbReference type="GO" id="GO:0016746">
    <property type="term" value="F:acyltransferase activity"/>
    <property type="evidence" value="ECO:0007669"/>
    <property type="project" value="UniProtKB-KW"/>
</dbReference>
<feature type="domain" description="N-acetyltransferase" evidence="1">
    <location>
        <begin position="7"/>
        <end position="149"/>
    </location>
</feature>
<evidence type="ECO:0000313" key="3">
    <source>
        <dbReference type="Proteomes" id="UP001597425"/>
    </source>
</evidence>
<dbReference type="SUPFAM" id="SSF55729">
    <property type="entry name" value="Acyl-CoA N-acyltransferases (Nat)"/>
    <property type="match status" value="1"/>
</dbReference>
<dbReference type="Proteomes" id="UP001597425">
    <property type="component" value="Unassembled WGS sequence"/>
</dbReference>
<dbReference type="Pfam" id="PF13302">
    <property type="entry name" value="Acetyltransf_3"/>
    <property type="match status" value="1"/>
</dbReference>
<keyword evidence="2" id="KW-0012">Acyltransferase</keyword>
<evidence type="ECO:0000313" key="2">
    <source>
        <dbReference type="EMBL" id="MFD2312023.1"/>
    </source>
</evidence>
<keyword evidence="2" id="KW-0808">Transferase</keyword>